<evidence type="ECO:0000256" key="1">
    <source>
        <dbReference type="ARBA" id="ARBA00000274"/>
    </source>
</evidence>
<dbReference type="PANTHER" id="PTHR31223:SF70">
    <property type="entry name" value="LOG FAMILY PROTEIN YJL055W"/>
    <property type="match status" value="1"/>
</dbReference>
<evidence type="ECO:0000313" key="4">
    <source>
        <dbReference type="EMBL" id="MCU4396764.1"/>
    </source>
</evidence>
<dbReference type="Proteomes" id="UP001498501">
    <property type="component" value="Unassembled WGS sequence"/>
</dbReference>
<evidence type="ECO:0000313" key="5">
    <source>
        <dbReference type="EMBL" id="MEK0251565.1"/>
    </source>
</evidence>
<accession>A0A2R4ULJ8</accession>
<dbReference type="InterPro" id="IPR005269">
    <property type="entry name" value="LOG"/>
</dbReference>
<proteinExistence type="inferred from homology"/>
<dbReference type="Pfam" id="PF03641">
    <property type="entry name" value="Lysine_decarbox"/>
    <property type="match status" value="1"/>
</dbReference>
<keyword evidence="3" id="KW-0203">Cytokinin biosynthesis</keyword>
<dbReference type="EC" id="3.2.2.n1" evidence="3"/>
<dbReference type="EMBL" id="JAHPRE010000023">
    <property type="protein sequence ID" value="MCU4396764.1"/>
    <property type="molecule type" value="Genomic_DNA"/>
</dbReference>
<reference evidence="4" key="2">
    <citation type="submission" date="2021-06" db="EMBL/GenBank/DDBJ databases">
        <title>Propagation of a rapidly emergent carbapenem-resistant Acinetobacter baumannii lineage by various extra-hospital transmission networks.</title>
        <authorList>
            <person name="Calix J."/>
        </authorList>
    </citation>
    <scope>NUCLEOTIDE SEQUENCE</scope>
    <source>
        <strain evidence="4">WU_MDCI_Aw63</strain>
    </source>
</reference>
<dbReference type="SUPFAM" id="SSF102405">
    <property type="entry name" value="MCP/YpsA-like"/>
    <property type="match status" value="1"/>
</dbReference>
<reference evidence="5 8" key="3">
    <citation type="submission" date="2024-03" db="EMBL/GenBank/DDBJ databases">
        <title>Cross-transmission of Acinetobacter junii carrying blaOXA-58 in a neonatal intensive care unit.</title>
        <authorList>
            <person name="Bour M."/>
            <person name="Potron A."/>
            <person name="Lecointe D."/>
        </authorList>
    </citation>
    <scope>NUCLEOTIDE SEQUENCE [LARGE SCALE GENOMIC DNA]</scope>
    <source>
        <strain evidence="5 8">21A3096 case 1</strain>
    </source>
</reference>
<evidence type="ECO:0000313" key="6">
    <source>
        <dbReference type="EMBL" id="RBA45316.1"/>
    </source>
</evidence>
<dbReference type="GO" id="GO:0009691">
    <property type="term" value="P:cytokinin biosynthetic process"/>
    <property type="evidence" value="ECO:0007669"/>
    <property type="project" value="UniProtKB-UniRule"/>
</dbReference>
<protein>
    <recommendedName>
        <fullName evidence="3">Cytokinin riboside 5'-monophosphate phosphoribohydrolase</fullName>
        <ecNumber evidence="3">3.2.2.n1</ecNumber>
    </recommendedName>
</protein>
<dbReference type="RefSeq" id="WP_004964372.1">
    <property type="nucleotide sequence ID" value="NZ_BBOS01000026.1"/>
</dbReference>
<dbReference type="InterPro" id="IPR031100">
    <property type="entry name" value="LOG_fam"/>
</dbReference>
<dbReference type="EMBL" id="QEWH01000071">
    <property type="protein sequence ID" value="RBA45316.1"/>
    <property type="molecule type" value="Genomic_DNA"/>
</dbReference>
<organism evidence="6 7">
    <name type="scientific">Acinetobacter junii</name>
    <dbReference type="NCBI Taxonomy" id="40215"/>
    <lineage>
        <taxon>Bacteria</taxon>
        <taxon>Pseudomonadati</taxon>
        <taxon>Pseudomonadota</taxon>
        <taxon>Gammaproteobacteria</taxon>
        <taxon>Moraxellales</taxon>
        <taxon>Moraxellaceae</taxon>
        <taxon>Acinetobacter</taxon>
    </lineage>
</organism>
<dbReference type="AlphaFoldDB" id="A0A2R4ULJ8"/>
<reference evidence="6 7" key="1">
    <citation type="submission" date="2018-04" db="EMBL/GenBank/DDBJ databases">
        <title>Acinetobacter junii Genome sequencing and assembly.</title>
        <authorList>
            <person name="Su J."/>
            <person name="Rensing C."/>
            <person name="Mazhar H.S."/>
        </authorList>
    </citation>
    <scope>NUCLEOTIDE SEQUENCE [LARGE SCALE GENOMIC DNA]</scope>
    <source>
        <strain evidence="6 7">SC22</strain>
    </source>
</reference>
<gene>
    <name evidence="6" type="ORF">DC346_12295</name>
    <name evidence="4" type="ORF">KTH64_07225</name>
    <name evidence="5" type="ORF">WM018_03335</name>
</gene>
<evidence type="ECO:0000256" key="3">
    <source>
        <dbReference type="RuleBase" id="RU363015"/>
    </source>
</evidence>
<dbReference type="OrthoDB" id="9801098at2"/>
<name>A0A2R4ULJ8_ACIJU</name>
<comment type="similarity">
    <text evidence="2 3">Belongs to the LOG family.</text>
</comment>
<evidence type="ECO:0000256" key="2">
    <source>
        <dbReference type="ARBA" id="ARBA00006763"/>
    </source>
</evidence>
<dbReference type="Gene3D" id="3.40.50.450">
    <property type="match status" value="1"/>
</dbReference>
<dbReference type="EMBL" id="JBBMLE010000008">
    <property type="protein sequence ID" value="MEK0251565.1"/>
    <property type="molecule type" value="Genomic_DNA"/>
</dbReference>
<dbReference type="GO" id="GO:0005829">
    <property type="term" value="C:cytosol"/>
    <property type="evidence" value="ECO:0007669"/>
    <property type="project" value="TreeGrafter"/>
</dbReference>
<dbReference type="KEGG" id="ajn:BVL33_03295"/>
<dbReference type="Proteomes" id="UP001208534">
    <property type="component" value="Unassembled WGS sequence"/>
</dbReference>
<keyword evidence="3" id="KW-0378">Hydrolase</keyword>
<dbReference type="PANTHER" id="PTHR31223">
    <property type="entry name" value="LOG FAMILY PROTEIN YJL055W"/>
    <property type="match status" value="1"/>
</dbReference>
<evidence type="ECO:0000313" key="7">
    <source>
        <dbReference type="Proteomes" id="UP000253688"/>
    </source>
</evidence>
<evidence type="ECO:0000313" key="8">
    <source>
        <dbReference type="Proteomes" id="UP001498501"/>
    </source>
</evidence>
<comment type="catalytic activity">
    <reaction evidence="1">
        <text>AMP + H2O = D-ribose 5-phosphate + adenine</text>
        <dbReference type="Rhea" id="RHEA:20129"/>
        <dbReference type="ChEBI" id="CHEBI:15377"/>
        <dbReference type="ChEBI" id="CHEBI:16708"/>
        <dbReference type="ChEBI" id="CHEBI:78346"/>
        <dbReference type="ChEBI" id="CHEBI:456215"/>
        <dbReference type="EC" id="3.2.2.4"/>
    </reaction>
</comment>
<dbReference type="Proteomes" id="UP000253688">
    <property type="component" value="Unassembled WGS sequence"/>
</dbReference>
<sequence>MNSICVFCGSSLGNDVVYEQITQATGQIIAEQGLTLVYGGGRSGLMGVVANSALEAGGKVIGVIPEALVDRELAHAELSELYVVKDMHERKTKMAELADGFIALPGGAGTLEEIFEQWTWNQLGIHQKPCAFLNINGFYDDLIKMLQTSVEHGFSQARFVDTLIVSDNIHDILAAFQKYQPAVPKWTSRNEIQA</sequence>
<dbReference type="NCBIfam" id="TIGR00730">
    <property type="entry name" value="Rossman fold protein, TIGR00730 family"/>
    <property type="match status" value="1"/>
</dbReference>
<keyword evidence="8" id="KW-1185">Reference proteome</keyword>
<dbReference type="GO" id="GO:0008714">
    <property type="term" value="F:AMP nucleosidase activity"/>
    <property type="evidence" value="ECO:0007669"/>
    <property type="project" value="UniProtKB-EC"/>
</dbReference>
<dbReference type="STRING" id="40215.BVL33_03295"/>
<comment type="caution">
    <text evidence="6">The sequence shown here is derived from an EMBL/GenBank/DDBJ whole genome shotgun (WGS) entry which is preliminary data.</text>
</comment>